<evidence type="ECO:0000313" key="3">
    <source>
        <dbReference type="EMBL" id="MCO1656560.1"/>
    </source>
</evidence>
<dbReference type="Pfam" id="PF10517">
    <property type="entry name" value="DM13"/>
    <property type="match status" value="1"/>
</dbReference>
<name>A0ABT1A0N7_9PSEU</name>
<gene>
    <name evidence="3" type="ORF">KDL28_16000</name>
</gene>
<keyword evidence="1" id="KW-1133">Transmembrane helix</keyword>
<keyword evidence="4" id="KW-1185">Reference proteome</keyword>
<comment type="caution">
    <text evidence="3">The sequence shown here is derived from an EMBL/GenBank/DDBJ whole genome shotgun (WGS) entry which is preliminary data.</text>
</comment>
<dbReference type="Proteomes" id="UP001165283">
    <property type="component" value="Unassembled WGS sequence"/>
</dbReference>
<organism evidence="3 4">
    <name type="scientific">Pseudonocardia humida</name>
    <dbReference type="NCBI Taxonomy" id="2800819"/>
    <lineage>
        <taxon>Bacteria</taxon>
        <taxon>Bacillati</taxon>
        <taxon>Actinomycetota</taxon>
        <taxon>Actinomycetes</taxon>
        <taxon>Pseudonocardiales</taxon>
        <taxon>Pseudonocardiaceae</taxon>
        <taxon>Pseudonocardia</taxon>
    </lineage>
</organism>
<reference evidence="3" key="1">
    <citation type="submission" date="2021-04" db="EMBL/GenBank/DDBJ databases">
        <title>Pseudonocardia sp. nov., isolated from sandy soil of mangrove forest.</title>
        <authorList>
            <person name="Zan Z."/>
            <person name="Huang R."/>
            <person name="Liu W."/>
        </authorList>
    </citation>
    <scope>NUCLEOTIDE SEQUENCE</scope>
    <source>
        <strain evidence="3">S2-4</strain>
    </source>
</reference>
<keyword evidence="1" id="KW-0812">Transmembrane</keyword>
<dbReference type="InterPro" id="IPR019545">
    <property type="entry name" value="DM13_domain"/>
</dbReference>
<feature type="domain" description="DM13" evidence="2">
    <location>
        <begin position="66"/>
        <end position="180"/>
    </location>
</feature>
<dbReference type="PROSITE" id="PS51549">
    <property type="entry name" value="DM13"/>
    <property type="match status" value="1"/>
</dbReference>
<proteinExistence type="predicted"/>
<keyword evidence="1" id="KW-0472">Membrane</keyword>
<evidence type="ECO:0000259" key="2">
    <source>
        <dbReference type="PROSITE" id="PS51549"/>
    </source>
</evidence>
<protein>
    <submittedName>
        <fullName evidence="3">DM13 domain-containing protein</fullName>
    </submittedName>
</protein>
<dbReference type="RefSeq" id="WP_252439393.1">
    <property type="nucleotide sequence ID" value="NZ_JAGSOV010000035.1"/>
</dbReference>
<feature type="transmembrane region" description="Helical" evidence="1">
    <location>
        <begin position="12"/>
        <end position="33"/>
    </location>
</feature>
<sequence>MATAAPRRLLRRPTVIAVLAVLVVAVGVGLYLFQPWKLFVDQTVAEAAPVAAAPAAADAPAAPVGPTVLATGELITHEHATTGTVQLLQLPDGSKVLRVQDLDTSNGPLLKVWLTDQPVIEGRDGWHVFDDGRHVDLGDLKGNIGSANYPVPADADLTGLTSVSIWCDRFDVSFGAAVLTPA</sequence>
<dbReference type="EMBL" id="JAGSOV010000035">
    <property type="protein sequence ID" value="MCO1656560.1"/>
    <property type="molecule type" value="Genomic_DNA"/>
</dbReference>
<evidence type="ECO:0000256" key="1">
    <source>
        <dbReference type="SAM" id="Phobius"/>
    </source>
</evidence>
<evidence type="ECO:0000313" key="4">
    <source>
        <dbReference type="Proteomes" id="UP001165283"/>
    </source>
</evidence>
<accession>A0ABT1A0N7</accession>